<reference evidence="1 2" key="1">
    <citation type="submission" date="2021-04" db="EMBL/GenBank/DDBJ databases">
        <title>Magnetospirillum sulfuroxidans sp. nov., a facultative chemolithoautotrophic sulfur-oxidizing alphaproteobacterium isolated from freshwater sediment and proposals for Paramagetospirillum gen. nov., and Magnetospirillaceae fam. nov.</title>
        <authorList>
            <person name="Koziaeva V."/>
            <person name="Geelhoed J.S."/>
            <person name="Sorokin D.Y."/>
            <person name="Grouzdev D.S."/>
        </authorList>
    </citation>
    <scope>NUCLEOTIDE SEQUENCE [LARGE SCALE GENOMIC DNA]</scope>
    <source>
        <strain evidence="1 2">J10</strain>
    </source>
</reference>
<accession>A0ABS5I9I1</accession>
<dbReference type="EMBL" id="JAGTUF010000001">
    <property type="protein sequence ID" value="MBR9970812.1"/>
    <property type="molecule type" value="Genomic_DNA"/>
</dbReference>
<keyword evidence="2" id="KW-1185">Reference proteome</keyword>
<comment type="caution">
    <text evidence="1">The sequence shown here is derived from an EMBL/GenBank/DDBJ whole genome shotgun (WGS) entry which is preliminary data.</text>
</comment>
<evidence type="ECO:0000313" key="1">
    <source>
        <dbReference type="EMBL" id="MBR9970812.1"/>
    </source>
</evidence>
<dbReference type="RefSeq" id="WP_211546267.1">
    <property type="nucleotide sequence ID" value="NZ_JAGTUF010000001.1"/>
</dbReference>
<gene>
    <name evidence="1" type="ORF">KEC16_03685</name>
</gene>
<protein>
    <submittedName>
        <fullName evidence="1">Uncharacterized protein</fullName>
    </submittedName>
</protein>
<sequence>MAYIAKNLEYVGGALISHWNYVTTDTAATVDTAGYFNSASSVLKVGDRIHANVDTGGTPAYGTFVVLSNAAGVVDVADMTAMTATDTD</sequence>
<name>A0ABS5I9I1_9PROT</name>
<evidence type="ECO:0000313" key="2">
    <source>
        <dbReference type="Proteomes" id="UP000680714"/>
    </source>
</evidence>
<dbReference type="Proteomes" id="UP000680714">
    <property type="component" value="Unassembled WGS sequence"/>
</dbReference>
<proteinExistence type="predicted"/>
<organism evidence="1 2">
    <name type="scientific">Magnetospirillum sulfuroxidans</name>
    <dbReference type="NCBI Taxonomy" id="611300"/>
    <lineage>
        <taxon>Bacteria</taxon>
        <taxon>Pseudomonadati</taxon>
        <taxon>Pseudomonadota</taxon>
        <taxon>Alphaproteobacteria</taxon>
        <taxon>Rhodospirillales</taxon>
        <taxon>Rhodospirillaceae</taxon>
        <taxon>Magnetospirillum</taxon>
    </lineage>
</organism>